<sequence length="300" mass="32811">MDKLASMAMFVRVVESGSFAAAAEASQVSATMAAKHIRVIEQRLGARLLHRTTRRQQLTEVGRLYYERCKHVLAEVELAESSALELQASPRGRLRLIAPVSFGSHSLVPALTDYLASYPEVGVDLTLDNRAPDLINEGYELGIVIGEVGDAGLVARPLQPYRRLLAAAPAYLEQHGHPGHPEQLSGHACLGMSYWRRYDRWHLLGPGGENCTVSVQGPFTANQGNALRIAALHGMGIVLQPEAILADDLAAGRLLPVLPEWSFRTTPMHLVYAQDRRPTAKLRSVVDFLLRRFGADGPLG</sequence>
<dbReference type="PANTHER" id="PTHR30537:SF5">
    <property type="entry name" value="HTH-TYPE TRANSCRIPTIONAL ACTIVATOR TTDR-RELATED"/>
    <property type="match status" value="1"/>
</dbReference>
<dbReference type="EMBL" id="MKCT01000083">
    <property type="protein sequence ID" value="OHX16267.1"/>
    <property type="molecule type" value="Genomic_DNA"/>
</dbReference>
<name>A0A1S1X462_9NEIS</name>
<dbReference type="OrthoDB" id="9178040at2"/>
<dbReference type="InterPro" id="IPR036388">
    <property type="entry name" value="WH-like_DNA-bd_sf"/>
</dbReference>
<dbReference type="PROSITE" id="PS50931">
    <property type="entry name" value="HTH_LYSR"/>
    <property type="match status" value="1"/>
</dbReference>
<evidence type="ECO:0000313" key="8">
    <source>
        <dbReference type="Proteomes" id="UP000180088"/>
    </source>
</evidence>
<dbReference type="EMBL" id="MKCS01000001">
    <property type="protein sequence ID" value="OHX14272.1"/>
    <property type="molecule type" value="Genomic_DNA"/>
</dbReference>
<dbReference type="FunFam" id="1.10.10.10:FF:000001">
    <property type="entry name" value="LysR family transcriptional regulator"/>
    <property type="match status" value="1"/>
</dbReference>
<evidence type="ECO:0000256" key="2">
    <source>
        <dbReference type="ARBA" id="ARBA00023015"/>
    </source>
</evidence>
<dbReference type="InterPro" id="IPR000847">
    <property type="entry name" value="LysR_HTH_N"/>
</dbReference>
<dbReference type="Pfam" id="PF03466">
    <property type="entry name" value="LysR_substrate"/>
    <property type="match status" value="1"/>
</dbReference>
<dbReference type="InterPro" id="IPR058163">
    <property type="entry name" value="LysR-type_TF_proteobact-type"/>
</dbReference>
<dbReference type="PANTHER" id="PTHR30537">
    <property type="entry name" value="HTH-TYPE TRANSCRIPTIONAL REGULATOR"/>
    <property type="match status" value="1"/>
</dbReference>
<dbReference type="InterPro" id="IPR036390">
    <property type="entry name" value="WH_DNA-bd_sf"/>
</dbReference>
<dbReference type="GO" id="GO:0006351">
    <property type="term" value="P:DNA-templated transcription"/>
    <property type="evidence" value="ECO:0007669"/>
    <property type="project" value="TreeGrafter"/>
</dbReference>
<accession>A0A1S1X462</accession>
<organism evidence="6 8">
    <name type="scientific">Chromobacterium sphagni</name>
    <dbReference type="NCBI Taxonomy" id="1903179"/>
    <lineage>
        <taxon>Bacteria</taxon>
        <taxon>Pseudomonadati</taxon>
        <taxon>Pseudomonadota</taxon>
        <taxon>Betaproteobacteria</taxon>
        <taxon>Neisseriales</taxon>
        <taxon>Chromobacteriaceae</taxon>
        <taxon>Chromobacterium</taxon>
    </lineage>
</organism>
<dbReference type="Proteomes" id="UP000180280">
    <property type="component" value="Unassembled WGS sequence"/>
</dbReference>
<dbReference type="SUPFAM" id="SSF46785">
    <property type="entry name" value="Winged helix' DNA-binding domain"/>
    <property type="match status" value="1"/>
</dbReference>
<keyword evidence="4" id="KW-0804">Transcription</keyword>
<evidence type="ECO:0000259" key="5">
    <source>
        <dbReference type="PROSITE" id="PS50931"/>
    </source>
</evidence>
<evidence type="ECO:0000313" key="6">
    <source>
        <dbReference type="EMBL" id="OHX14272.1"/>
    </source>
</evidence>
<comment type="similarity">
    <text evidence="1">Belongs to the LysR transcriptional regulatory family.</text>
</comment>
<evidence type="ECO:0000313" key="9">
    <source>
        <dbReference type="Proteomes" id="UP000180280"/>
    </source>
</evidence>
<gene>
    <name evidence="7" type="ORF">BI344_12655</name>
    <name evidence="6" type="ORF">BI347_12740</name>
</gene>
<dbReference type="Proteomes" id="UP000180088">
    <property type="component" value="Unassembled WGS sequence"/>
</dbReference>
<reference evidence="8 9" key="1">
    <citation type="submission" date="2016-09" db="EMBL/GenBank/DDBJ databases">
        <title>Chromobacterium muskegensis sp. nov., an insecticidal bacterium isolated from Sphagnum bogs.</title>
        <authorList>
            <person name="Sparks M.E."/>
            <person name="Blackburn M.B."/>
            <person name="Gundersen-Rindal D.E."/>
            <person name="Mitchell A."/>
            <person name="Farrar R."/>
            <person name="Kuhar D."/>
        </authorList>
    </citation>
    <scope>NUCLEOTIDE SEQUENCE [LARGE SCALE GENOMIC DNA]</scope>
    <source>
        <strain evidence="7 9">14B-1</strain>
        <strain evidence="6 8">37-2</strain>
    </source>
</reference>
<dbReference type="RefSeq" id="WP_071114803.1">
    <property type="nucleotide sequence ID" value="NZ_MKCS01000001.1"/>
</dbReference>
<keyword evidence="9" id="KW-1185">Reference proteome</keyword>
<protein>
    <submittedName>
        <fullName evidence="6">LysR family transcriptional regulator</fullName>
    </submittedName>
</protein>
<dbReference type="GO" id="GO:0043565">
    <property type="term" value="F:sequence-specific DNA binding"/>
    <property type="evidence" value="ECO:0007669"/>
    <property type="project" value="TreeGrafter"/>
</dbReference>
<dbReference type="GO" id="GO:0003700">
    <property type="term" value="F:DNA-binding transcription factor activity"/>
    <property type="evidence" value="ECO:0007669"/>
    <property type="project" value="InterPro"/>
</dbReference>
<dbReference type="Gene3D" id="1.10.10.10">
    <property type="entry name" value="Winged helix-like DNA-binding domain superfamily/Winged helix DNA-binding domain"/>
    <property type="match status" value="1"/>
</dbReference>
<dbReference type="SUPFAM" id="SSF53850">
    <property type="entry name" value="Periplasmic binding protein-like II"/>
    <property type="match status" value="1"/>
</dbReference>
<evidence type="ECO:0000313" key="7">
    <source>
        <dbReference type="EMBL" id="OHX16267.1"/>
    </source>
</evidence>
<dbReference type="Gene3D" id="3.40.190.290">
    <property type="match status" value="1"/>
</dbReference>
<keyword evidence="2" id="KW-0805">Transcription regulation</keyword>
<evidence type="ECO:0000256" key="4">
    <source>
        <dbReference type="ARBA" id="ARBA00023163"/>
    </source>
</evidence>
<proteinExistence type="inferred from homology"/>
<dbReference type="STRING" id="1903179.BI347_12740"/>
<dbReference type="FunFam" id="3.40.190.290:FF:000001">
    <property type="entry name" value="Transcriptional regulator, LysR family"/>
    <property type="match status" value="1"/>
</dbReference>
<evidence type="ECO:0000256" key="3">
    <source>
        <dbReference type="ARBA" id="ARBA00023125"/>
    </source>
</evidence>
<dbReference type="Pfam" id="PF00126">
    <property type="entry name" value="HTH_1"/>
    <property type="match status" value="1"/>
</dbReference>
<dbReference type="InterPro" id="IPR005119">
    <property type="entry name" value="LysR_subst-bd"/>
</dbReference>
<dbReference type="CDD" id="cd08477">
    <property type="entry name" value="PBP2_CrgA_like_8"/>
    <property type="match status" value="1"/>
</dbReference>
<keyword evidence="3" id="KW-0238">DNA-binding</keyword>
<comment type="caution">
    <text evidence="6">The sequence shown here is derived from an EMBL/GenBank/DDBJ whole genome shotgun (WGS) entry which is preliminary data.</text>
</comment>
<feature type="domain" description="HTH lysR-type" evidence="5">
    <location>
        <begin position="1"/>
        <end position="59"/>
    </location>
</feature>
<dbReference type="AlphaFoldDB" id="A0A1S1X462"/>
<evidence type="ECO:0000256" key="1">
    <source>
        <dbReference type="ARBA" id="ARBA00009437"/>
    </source>
</evidence>